<feature type="domain" description="Glycosyltransferase 2-like" evidence="1">
    <location>
        <begin position="7"/>
        <end position="173"/>
    </location>
</feature>
<dbReference type="InterPro" id="IPR050834">
    <property type="entry name" value="Glycosyltransf_2"/>
</dbReference>
<accession>A0A6S6TJ40</accession>
<sequence>MKKPIVTVLIPSYNHALYIEQLLNSVIQQSYGYEHIELMVIDDCSTDNSASIIQKMADKHNFQFILNQKNQGICANINKGILLAKGKYICITGSDDYWALDKLVLQVALLEKNPKAAVCSGNVIRVDDKGVDLEADKQKSSPARIYTFKEVFLRDFPFSSTCAMIRKSVLTELGGYDETLKIEDYYMWLKIAAAGYELHFLKEILGYYRIHATNTIHKSLIIYAEMAKILNLYKEHPLYPAAIKRLKVVYFPQIAQLNKKKALGLLPAAISNTRFFYRGLYYLIKPSKSMS</sequence>
<name>A0A6S6TJ40_9BACT</name>
<dbReference type="Gene3D" id="3.90.550.10">
    <property type="entry name" value="Spore Coat Polysaccharide Biosynthesis Protein SpsA, Chain A"/>
    <property type="match status" value="1"/>
</dbReference>
<dbReference type="SUPFAM" id="SSF53448">
    <property type="entry name" value="Nucleotide-diphospho-sugar transferases"/>
    <property type="match status" value="1"/>
</dbReference>
<evidence type="ECO:0000313" key="2">
    <source>
        <dbReference type="EMBL" id="CAA6816510.1"/>
    </source>
</evidence>
<protein>
    <submittedName>
        <fullName evidence="2">Glycosyltransferase EpsE</fullName>
    </submittedName>
</protein>
<reference evidence="2" key="1">
    <citation type="submission" date="2020-01" db="EMBL/GenBank/DDBJ databases">
        <authorList>
            <person name="Meier V. D."/>
            <person name="Meier V D."/>
        </authorList>
    </citation>
    <scope>NUCLEOTIDE SEQUENCE</scope>
    <source>
        <strain evidence="2">HLG_WM_MAG_10</strain>
    </source>
</reference>
<keyword evidence="2" id="KW-0808">Transferase</keyword>
<gene>
    <name evidence="2" type="ORF">HELGO_WM16935</name>
</gene>
<dbReference type="GO" id="GO:0016740">
    <property type="term" value="F:transferase activity"/>
    <property type="evidence" value="ECO:0007669"/>
    <property type="project" value="UniProtKB-KW"/>
</dbReference>
<dbReference type="InterPro" id="IPR029044">
    <property type="entry name" value="Nucleotide-diphossugar_trans"/>
</dbReference>
<dbReference type="PANTHER" id="PTHR43685">
    <property type="entry name" value="GLYCOSYLTRANSFERASE"/>
    <property type="match status" value="1"/>
</dbReference>
<dbReference type="InterPro" id="IPR001173">
    <property type="entry name" value="Glyco_trans_2-like"/>
</dbReference>
<dbReference type="Pfam" id="PF00535">
    <property type="entry name" value="Glycos_transf_2"/>
    <property type="match status" value="1"/>
</dbReference>
<evidence type="ECO:0000259" key="1">
    <source>
        <dbReference type="Pfam" id="PF00535"/>
    </source>
</evidence>
<dbReference type="EMBL" id="CACVAQ010000237">
    <property type="protein sequence ID" value="CAA6816510.1"/>
    <property type="molecule type" value="Genomic_DNA"/>
</dbReference>
<organism evidence="2">
    <name type="scientific">uncultured Aureispira sp</name>
    <dbReference type="NCBI Taxonomy" id="1331704"/>
    <lineage>
        <taxon>Bacteria</taxon>
        <taxon>Pseudomonadati</taxon>
        <taxon>Bacteroidota</taxon>
        <taxon>Saprospiria</taxon>
        <taxon>Saprospirales</taxon>
        <taxon>Saprospiraceae</taxon>
        <taxon>Aureispira</taxon>
        <taxon>environmental samples</taxon>
    </lineage>
</organism>
<dbReference type="AlphaFoldDB" id="A0A6S6TJ40"/>
<proteinExistence type="predicted"/>
<dbReference type="PANTHER" id="PTHR43685:SF2">
    <property type="entry name" value="GLYCOSYLTRANSFERASE 2-LIKE DOMAIN-CONTAINING PROTEIN"/>
    <property type="match status" value="1"/>
</dbReference>